<keyword evidence="4" id="KW-1185">Reference proteome</keyword>
<keyword evidence="2" id="KW-0732">Signal</keyword>
<evidence type="ECO:0000256" key="2">
    <source>
        <dbReference type="SAM" id="SignalP"/>
    </source>
</evidence>
<evidence type="ECO:0000256" key="1">
    <source>
        <dbReference type="SAM" id="Phobius"/>
    </source>
</evidence>
<reference evidence="3 4" key="1">
    <citation type="submission" date="2024-04" db="EMBL/GenBank/DDBJ databases">
        <authorList>
            <person name="Fracassetti M."/>
        </authorList>
    </citation>
    <scope>NUCLEOTIDE SEQUENCE [LARGE SCALE GENOMIC DNA]</scope>
</reference>
<dbReference type="InterPro" id="IPR010605">
    <property type="entry name" value="DUF1191"/>
</dbReference>
<evidence type="ECO:0000313" key="4">
    <source>
        <dbReference type="Proteomes" id="UP001497516"/>
    </source>
</evidence>
<gene>
    <name evidence="3" type="ORF">LTRI10_LOCUS41283</name>
</gene>
<sequence>MSSLHSFTFIIIILLPSLSPPLTNAQETIKSPQQLDLLIRDYTFRSSFINMTRTGEIHNVNLPANLSGAVRAQAARFRCGSLTRYGARIDGFTLGIGVMLYPCVERVMLITHRLSLNWSSIYSANYNLSGYQLVSPILGLAAYNAGEKRSNSPNSSYPFEAGIRSAQGNSIAINFTNSIDDRIVNPLCAMFEGDAKTVSLKPPISDRVCGSTSNGHFGLVVKLPPPAGSPPPAAVMAAGGGGRAAVWKVAVASSVGSALGIVLLGLLVVAMFAKVKKKARMVEMERRAYEEEALQVSMVGHVRAPVAAGTRTVPTIEHHFVHYNPK</sequence>
<dbReference type="PANTHER" id="PTHR33512:SF1">
    <property type="entry name" value="PROTEIN, PUTATIVE (DUF1191)-RELATED"/>
    <property type="match status" value="1"/>
</dbReference>
<feature type="signal peptide" evidence="2">
    <location>
        <begin position="1"/>
        <end position="25"/>
    </location>
</feature>
<accession>A0AAV2FV00</accession>
<keyword evidence="1" id="KW-0472">Membrane</keyword>
<feature type="chain" id="PRO_5043584444" evidence="2">
    <location>
        <begin position="26"/>
        <end position="326"/>
    </location>
</feature>
<proteinExistence type="predicted"/>
<evidence type="ECO:0000313" key="3">
    <source>
        <dbReference type="EMBL" id="CAL1401210.1"/>
    </source>
</evidence>
<dbReference type="AlphaFoldDB" id="A0AAV2FV00"/>
<dbReference type="GO" id="GO:0016020">
    <property type="term" value="C:membrane"/>
    <property type="evidence" value="ECO:0007669"/>
    <property type="project" value="TreeGrafter"/>
</dbReference>
<feature type="transmembrane region" description="Helical" evidence="1">
    <location>
        <begin position="251"/>
        <end position="273"/>
    </location>
</feature>
<protein>
    <submittedName>
        <fullName evidence="3">Uncharacterized protein</fullName>
    </submittedName>
</protein>
<name>A0AAV2FV00_9ROSI</name>
<dbReference type="EMBL" id="OZ034820">
    <property type="protein sequence ID" value="CAL1401210.1"/>
    <property type="molecule type" value="Genomic_DNA"/>
</dbReference>
<dbReference type="PANTHER" id="PTHR33512">
    <property type="entry name" value="PROTEIN, PUTATIVE (DUF1191)-RELATED"/>
    <property type="match status" value="1"/>
</dbReference>
<keyword evidence="1" id="KW-1133">Transmembrane helix</keyword>
<dbReference type="Pfam" id="PF06697">
    <property type="entry name" value="DUF1191"/>
    <property type="match status" value="1"/>
</dbReference>
<organism evidence="3 4">
    <name type="scientific">Linum trigynum</name>
    <dbReference type="NCBI Taxonomy" id="586398"/>
    <lineage>
        <taxon>Eukaryota</taxon>
        <taxon>Viridiplantae</taxon>
        <taxon>Streptophyta</taxon>
        <taxon>Embryophyta</taxon>
        <taxon>Tracheophyta</taxon>
        <taxon>Spermatophyta</taxon>
        <taxon>Magnoliopsida</taxon>
        <taxon>eudicotyledons</taxon>
        <taxon>Gunneridae</taxon>
        <taxon>Pentapetalae</taxon>
        <taxon>rosids</taxon>
        <taxon>fabids</taxon>
        <taxon>Malpighiales</taxon>
        <taxon>Linaceae</taxon>
        <taxon>Linum</taxon>
    </lineage>
</organism>
<keyword evidence="1" id="KW-0812">Transmembrane</keyword>
<dbReference type="Proteomes" id="UP001497516">
    <property type="component" value="Chromosome 7"/>
</dbReference>